<evidence type="ECO:0000313" key="1">
    <source>
        <dbReference type="EMBL" id="TBT94439.1"/>
    </source>
</evidence>
<accession>A0A4Q9KLA1</accession>
<reference evidence="1 2" key="1">
    <citation type="submission" date="2019-01" db="EMBL/GenBank/DDBJ databases">
        <title>Lactibacter flavus gen. nov., sp. nov., a novel bacterium of the family Propionibacteriaceae isolated from raw milk and dairy products.</title>
        <authorList>
            <person name="Huptas C."/>
            <person name="Wenning M."/>
            <person name="Breitenwieser F."/>
            <person name="Doll E."/>
            <person name="Von Neubeck M."/>
            <person name="Busse H.-J."/>
            <person name="Scherer S."/>
        </authorList>
    </citation>
    <scope>NUCLEOTIDE SEQUENCE [LARGE SCALE GENOMIC DNA]</scope>
    <source>
        <strain evidence="1 2">DSM 22130</strain>
    </source>
</reference>
<dbReference type="Proteomes" id="UP000291933">
    <property type="component" value="Unassembled WGS sequence"/>
</dbReference>
<dbReference type="AlphaFoldDB" id="A0A4Q9KLA1"/>
<evidence type="ECO:0000313" key="2">
    <source>
        <dbReference type="Proteomes" id="UP000291933"/>
    </source>
</evidence>
<name>A0A4Q9KLA1_PROTD</name>
<dbReference type="RefSeq" id="WP_131172519.1">
    <property type="nucleotide sequence ID" value="NZ_FXTL01000013.1"/>
</dbReference>
<proteinExistence type="predicted"/>
<dbReference type="EMBL" id="SDMR01000013">
    <property type="protein sequence ID" value="TBT94439.1"/>
    <property type="molecule type" value="Genomic_DNA"/>
</dbReference>
<organism evidence="1 2">
    <name type="scientific">Propioniciclava tarda</name>
    <dbReference type="NCBI Taxonomy" id="433330"/>
    <lineage>
        <taxon>Bacteria</taxon>
        <taxon>Bacillati</taxon>
        <taxon>Actinomycetota</taxon>
        <taxon>Actinomycetes</taxon>
        <taxon>Propionibacteriales</taxon>
        <taxon>Propionibacteriaceae</taxon>
        <taxon>Propioniciclava</taxon>
    </lineage>
</organism>
<gene>
    <name evidence="1" type="ORF">ET996_10515</name>
</gene>
<keyword evidence="2" id="KW-1185">Reference proteome</keyword>
<protein>
    <submittedName>
        <fullName evidence="1">Uncharacterized protein</fullName>
    </submittedName>
</protein>
<sequence>MSGPGPWDGQSREYRGLFGLFRFFRDLKGLRDAMPPFGGVGGPITLSEAEAYDGLVARLADAVTAEYDIAWTPAEPAHVDRRHARYTSQRAVWPTDLTTYPGGATRLSDVLIGALRREGRGPAPEQHPFPQQAGSPFDIPPHVRDLMASGANAEGSASFFSSGLALAVPDQGGGTLHVQSVDGRTALFATARLTTGDR</sequence>
<comment type="caution">
    <text evidence="1">The sequence shown here is derived from an EMBL/GenBank/DDBJ whole genome shotgun (WGS) entry which is preliminary data.</text>
</comment>